<evidence type="ECO:0000313" key="1">
    <source>
        <dbReference type="EMBL" id="MEY8038944.1"/>
    </source>
</evidence>
<comment type="caution">
    <text evidence="1">The sequence shown here is derived from an EMBL/GenBank/DDBJ whole genome shotgun (WGS) entry which is preliminary data.</text>
</comment>
<protein>
    <submittedName>
        <fullName evidence="1">Uncharacterized protein</fullName>
    </submittedName>
</protein>
<proteinExistence type="predicted"/>
<gene>
    <name evidence="1" type="ORF">AB8O55_06015</name>
</gene>
<name>A0ABV4CCX2_9PSEU</name>
<accession>A0ABV4CCX2</accession>
<dbReference type="Proteomes" id="UP001564626">
    <property type="component" value="Unassembled WGS sequence"/>
</dbReference>
<reference evidence="1 2" key="1">
    <citation type="submission" date="2024-08" db="EMBL/GenBank/DDBJ databases">
        <title>Genome mining of Saccharopolyspora cebuensis PGLac3 from Nigerian medicinal plant.</title>
        <authorList>
            <person name="Ezeobiora C.E."/>
            <person name="Igbokwe N.H."/>
            <person name="Amin D.H."/>
            <person name="Mendie U.E."/>
        </authorList>
    </citation>
    <scope>NUCLEOTIDE SEQUENCE [LARGE SCALE GENOMIC DNA]</scope>
    <source>
        <strain evidence="1 2">PGLac3</strain>
    </source>
</reference>
<evidence type="ECO:0000313" key="2">
    <source>
        <dbReference type="Proteomes" id="UP001564626"/>
    </source>
</evidence>
<organism evidence="1 2">
    <name type="scientific">Saccharopolyspora cebuensis</name>
    <dbReference type="NCBI Taxonomy" id="418759"/>
    <lineage>
        <taxon>Bacteria</taxon>
        <taxon>Bacillati</taxon>
        <taxon>Actinomycetota</taxon>
        <taxon>Actinomycetes</taxon>
        <taxon>Pseudonocardiales</taxon>
        <taxon>Pseudonocardiaceae</taxon>
        <taxon>Saccharopolyspora</taxon>
    </lineage>
</organism>
<dbReference type="RefSeq" id="WP_345366468.1">
    <property type="nucleotide sequence ID" value="NZ_BAABII010000016.1"/>
</dbReference>
<keyword evidence="2" id="KW-1185">Reference proteome</keyword>
<dbReference type="EMBL" id="JBGEHV010000007">
    <property type="protein sequence ID" value="MEY8038944.1"/>
    <property type="molecule type" value="Genomic_DNA"/>
</dbReference>
<sequence>MVANRKAVLGIVAVAVVVGGFLMIRDPVGAAAAVRGAWDVLLTAVSAVFRSLTTFFQHLFEG</sequence>